<organism evidence="1 2">
    <name type="scientific">Devosia enhydra</name>
    <dbReference type="NCBI Taxonomy" id="665118"/>
    <lineage>
        <taxon>Bacteria</taxon>
        <taxon>Pseudomonadati</taxon>
        <taxon>Pseudomonadota</taxon>
        <taxon>Alphaproteobacteria</taxon>
        <taxon>Hyphomicrobiales</taxon>
        <taxon>Devosiaceae</taxon>
        <taxon>Devosia</taxon>
    </lineage>
</organism>
<dbReference type="AlphaFoldDB" id="A0A1K2HUY2"/>
<dbReference type="OrthoDB" id="7478737at2"/>
<dbReference type="Gene3D" id="2.40.10.270">
    <property type="entry name" value="Bacteriophage SPP1 head-tail adaptor protein"/>
    <property type="match status" value="1"/>
</dbReference>
<dbReference type="InterPro" id="IPR038666">
    <property type="entry name" value="SSP1_head-tail_sf"/>
</dbReference>
<dbReference type="STRING" id="665118.SAMN02983003_1071"/>
<dbReference type="Pfam" id="PF05521">
    <property type="entry name" value="Phage_HCP"/>
    <property type="match status" value="1"/>
</dbReference>
<keyword evidence="2" id="KW-1185">Reference proteome</keyword>
<name>A0A1K2HUY2_9HYPH</name>
<dbReference type="NCBIfam" id="TIGR01563">
    <property type="entry name" value="gp16_SPP1"/>
    <property type="match status" value="1"/>
</dbReference>
<dbReference type="InterPro" id="IPR008767">
    <property type="entry name" value="Phage_SPP1_head-tail_adaptor"/>
</dbReference>
<sequence>MRAGKLDRTIIIEAQGAATLDEYRTPTLAWSTFATVRAELVQASTAEFLRAYGEAADAVLIFRIRWLDGLTVKHRVSYAGRILNIREIVEINRRRGLELRCDEVRA</sequence>
<proteinExistence type="predicted"/>
<evidence type="ECO:0000313" key="2">
    <source>
        <dbReference type="Proteomes" id="UP000183447"/>
    </source>
</evidence>
<dbReference type="EMBL" id="FPKU01000001">
    <property type="protein sequence ID" value="SFZ82426.1"/>
    <property type="molecule type" value="Genomic_DNA"/>
</dbReference>
<evidence type="ECO:0000313" key="1">
    <source>
        <dbReference type="EMBL" id="SFZ82426.1"/>
    </source>
</evidence>
<dbReference type="Proteomes" id="UP000183447">
    <property type="component" value="Unassembled WGS sequence"/>
</dbReference>
<gene>
    <name evidence="1" type="ORF">SAMN02983003_1071</name>
</gene>
<protein>
    <submittedName>
        <fullName evidence="1">Phage head-tail adaptor, putative, SPP1 family</fullName>
    </submittedName>
</protein>
<reference evidence="1 2" key="1">
    <citation type="submission" date="2016-11" db="EMBL/GenBank/DDBJ databases">
        <authorList>
            <person name="Jaros S."/>
            <person name="Januszkiewicz K."/>
            <person name="Wedrychowicz H."/>
        </authorList>
    </citation>
    <scope>NUCLEOTIDE SEQUENCE [LARGE SCALE GENOMIC DNA]</scope>
    <source>
        <strain evidence="1 2">ATCC 23634</strain>
    </source>
</reference>
<accession>A0A1K2HUY2</accession>